<comment type="caution">
    <text evidence="1">The sequence shown here is derived from an EMBL/GenBank/DDBJ whole genome shotgun (WGS) entry which is preliminary data.</text>
</comment>
<dbReference type="EMBL" id="LSKU01000001">
    <property type="protein sequence ID" value="KXG43264.1"/>
    <property type="molecule type" value="Genomic_DNA"/>
</dbReference>
<sequence>MNIEPLLSYIVARQITGKKITTLTNSSTGEQFSYSYGDQIYDYTNQSYAKITREHLNITVYLYKTSQYYLIKPKSSGLFLAHRFGSDEYYEITVNHKWVLIRNQKEHTSQIFSFS</sequence>
<organism evidence="1 2">
    <name type="scientific">Tepidibacillus decaturensis</name>
    <dbReference type="NCBI Taxonomy" id="1413211"/>
    <lineage>
        <taxon>Bacteria</taxon>
        <taxon>Bacillati</taxon>
        <taxon>Bacillota</taxon>
        <taxon>Bacilli</taxon>
        <taxon>Bacillales</taxon>
        <taxon>Bacillaceae</taxon>
        <taxon>Tepidibacillus</taxon>
    </lineage>
</organism>
<protein>
    <submittedName>
        <fullName evidence="1">Uncharacterized protein</fullName>
    </submittedName>
</protein>
<proteinExistence type="predicted"/>
<evidence type="ECO:0000313" key="1">
    <source>
        <dbReference type="EMBL" id="KXG43264.1"/>
    </source>
</evidence>
<gene>
    <name evidence="1" type="ORF">U473_03990</name>
</gene>
<name>A0A135L2L6_9BACI</name>
<reference evidence="1 2" key="1">
    <citation type="submission" date="2016-02" db="EMBL/GenBank/DDBJ databases">
        <title>Draft Genome for Tepidibacillus decaturensis nov. sp. Strain Z9, an Anaerobic, Moderately Thermophilic and Heterotrophic Bacterium from Deep Subsurface of the Illinois Basin, USA.</title>
        <authorList>
            <person name="Dong Y."/>
            <person name="Chang J.Y."/>
            <person name="Sanford R."/>
            <person name="Fouke B.W."/>
        </authorList>
    </citation>
    <scope>NUCLEOTIDE SEQUENCE [LARGE SCALE GENOMIC DNA]</scope>
    <source>
        <strain evidence="1 2">Z9</strain>
    </source>
</reference>
<evidence type="ECO:0000313" key="2">
    <source>
        <dbReference type="Proteomes" id="UP000070352"/>
    </source>
</evidence>
<keyword evidence="2" id="KW-1185">Reference proteome</keyword>
<dbReference type="RefSeq" id="WP_068723559.1">
    <property type="nucleotide sequence ID" value="NZ_LSKU01000001.1"/>
</dbReference>
<dbReference type="AlphaFoldDB" id="A0A135L2L6"/>
<dbReference type="OrthoDB" id="9854468at2"/>
<accession>A0A135L2L6</accession>
<dbReference type="Proteomes" id="UP000070352">
    <property type="component" value="Unassembled WGS sequence"/>
</dbReference>